<keyword evidence="2" id="KW-0472">Membrane</keyword>
<accession>A0A8D6PWE5</accession>
<dbReference type="EMBL" id="LR792632">
    <property type="protein sequence ID" value="CAB3288601.1"/>
    <property type="molecule type" value="Genomic_DNA"/>
</dbReference>
<dbReference type="GO" id="GO:0003743">
    <property type="term" value="F:translation initiation factor activity"/>
    <property type="evidence" value="ECO:0007669"/>
    <property type="project" value="UniProtKB-KW"/>
</dbReference>
<dbReference type="AlphaFoldDB" id="A0A8D6PWE5"/>
<gene>
    <name evidence="3" type="ORF">MLAUSG7_0806</name>
</gene>
<evidence type="ECO:0000256" key="1">
    <source>
        <dbReference type="SAM" id="Coils"/>
    </source>
</evidence>
<organism evidence="3 4">
    <name type="scientific">Methanocaldococcus lauensis</name>
    <dbReference type="NCBI Taxonomy" id="2546128"/>
    <lineage>
        <taxon>Archaea</taxon>
        <taxon>Methanobacteriati</taxon>
        <taxon>Methanobacteriota</taxon>
        <taxon>Methanomada group</taxon>
        <taxon>Methanococci</taxon>
        <taxon>Methanococcales</taxon>
        <taxon>Methanocaldococcaceae</taxon>
        <taxon>Methanocaldococcus</taxon>
    </lineage>
</organism>
<name>A0A8D6PWE5_9EURY</name>
<keyword evidence="2" id="KW-1133">Transmembrane helix</keyword>
<protein>
    <submittedName>
        <fullName evidence="3">Eukaryotic translation initiation factor 3 110 kDa subunit</fullName>
    </submittedName>
</protein>
<evidence type="ECO:0000313" key="3">
    <source>
        <dbReference type="EMBL" id="CAB3288601.1"/>
    </source>
</evidence>
<keyword evidence="4" id="KW-1185">Reference proteome</keyword>
<feature type="coiled-coil region" evidence="1">
    <location>
        <begin position="66"/>
        <end position="100"/>
    </location>
</feature>
<feature type="transmembrane region" description="Helical" evidence="2">
    <location>
        <begin position="107"/>
        <end position="126"/>
    </location>
</feature>
<dbReference type="GeneID" id="65883613"/>
<evidence type="ECO:0000256" key="2">
    <source>
        <dbReference type="SAM" id="Phobius"/>
    </source>
</evidence>
<keyword evidence="3" id="KW-0648">Protein biosynthesis</keyword>
<evidence type="ECO:0000313" key="4">
    <source>
        <dbReference type="Proteomes" id="UP000679213"/>
    </source>
</evidence>
<keyword evidence="3" id="KW-0396">Initiation factor</keyword>
<dbReference type="KEGG" id="mesg:MLAUSG7_0806"/>
<keyword evidence="1" id="KW-0175">Coiled coil</keyword>
<sequence length="134" mass="15759">MSSTITVDELLNRIQKLEKEIEKLKEKNYTETKEIAISVAREEIKHQSSIIKNEVRDELRKELATKEDLLIVEEKLRGEIKELDKKIVLLEKKIDLTNQKIDQKIDYWIKILIILIIISPFIPEVLKNIGLLLK</sequence>
<keyword evidence="2" id="KW-0812">Transmembrane</keyword>
<proteinExistence type="predicted"/>
<dbReference type="RefSeq" id="WP_214400652.1">
    <property type="nucleotide sequence ID" value="NZ_LR792632.1"/>
</dbReference>
<dbReference type="Proteomes" id="UP000679213">
    <property type="component" value="Chromosome I"/>
</dbReference>
<feature type="coiled-coil region" evidence="1">
    <location>
        <begin position="7"/>
        <end position="34"/>
    </location>
</feature>
<reference evidence="3 4" key="1">
    <citation type="submission" date="2020-04" db="EMBL/GenBank/DDBJ databases">
        <authorList>
            <consortium name="Genoscope - CEA"/>
            <person name="William W."/>
        </authorList>
    </citation>
    <scope>NUCLEOTIDE SEQUENCE [LARGE SCALE GENOMIC DNA]</scope>
    <source>
        <strain evidence="3 4">SG7</strain>
    </source>
</reference>